<name>A0A444WQV0_ARAHY</name>
<comment type="caution">
    <text evidence="1">The sequence shown here is derived from an EMBL/GenBank/DDBJ whole genome shotgun (WGS) entry which is preliminary data.</text>
</comment>
<accession>A0A444WQV0</accession>
<evidence type="ECO:0000313" key="1">
    <source>
        <dbReference type="EMBL" id="RYQ79794.1"/>
    </source>
</evidence>
<sequence>MWVRELVSKRLRDGHGSIELKVVQQRVCVRDMLPDKVLPIKCML</sequence>
<dbReference type="Proteomes" id="UP000289738">
    <property type="component" value="Unassembled WGS sequence"/>
</dbReference>
<dbReference type="AlphaFoldDB" id="A0A444WQV0"/>
<keyword evidence="2" id="KW-1185">Reference proteome</keyword>
<protein>
    <submittedName>
        <fullName evidence="1">Uncharacterized protein</fullName>
    </submittedName>
</protein>
<dbReference type="EMBL" id="SDMP01000021">
    <property type="protein sequence ID" value="RYQ79794.1"/>
    <property type="molecule type" value="Genomic_DNA"/>
</dbReference>
<gene>
    <name evidence="1" type="ORF">Ahy_Scaffold1g106621</name>
</gene>
<reference evidence="1 2" key="1">
    <citation type="submission" date="2019-01" db="EMBL/GenBank/DDBJ databases">
        <title>Sequencing of cultivated peanut Arachis hypogaea provides insights into genome evolution and oil improvement.</title>
        <authorList>
            <person name="Chen X."/>
        </authorList>
    </citation>
    <scope>NUCLEOTIDE SEQUENCE [LARGE SCALE GENOMIC DNA]</scope>
    <source>
        <strain evidence="2">cv. Fuhuasheng</strain>
        <tissue evidence="1">Leaves</tissue>
    </source>
</reference>
<evidence type="ECO:0000313" key="2">
    <source>
        <dbReference type="Proteomes" id="UP000289738"/>
    </source>
</evidence>
<organism evidence="1 2">
    <name type="scientific">Arachis hypogaea</name>
    <name type="common">Peanut</name>
    <dbReference type="NCBI Taxonomy" id="3818"/>
    <lineage>
        <taxon>Eukaryota</taxon>
        <taxon>Viridiplantae</taxon>
        <taxon>Streptophyta</taxon>
        <taxon>Embryophyta</taxon>
        <taxon>Tracheophyta</taxon>
        <taxon>Spermatophyta</taxon>
        <taxon>Magnoliopsida</taxon>
        <taxon>eudicotyledons</taxon>
        <taxon>Gunneridae</taxon>
        <taxon>Pentapetalae</taxon>
        <taxon>rosids</taxon>
        <taxon>fabids</taxon>
        <taxon>Fabales</taxon>
        <taxon>Fabaceae</taxon>
        <taxon>Papilionoideae</taxon>
        <taxon>50 kb inversion clade</taxon>
        <taxon>dalbergioids sensu lato</taxon>
        <taxon>Dalbergieae</taxon>
        <taxon>Pterocarpus clade</taxon>
        <taxon>Arachis</taxon>
    </lineage>
</organism>
<proteinExistence type="predicted"/>